<evidence type="ECO:0000313" key="4">
    <source>
        <dbReference type="Proteomes" id="UP001501729"/>
    </source>
</evidence>
<name>A0AAV3URS1_9EURY</name>
<evidence type="ECO:0000313" key="3">
    <source>
        <dbReference type="EMBL" id="GAA5065529.1"/>
    </source>
</evidence>
<dbReference type="InterPro" id="IPR013668">
    <property type="entry name" value="RNase_R_HTH_12"/>
</dbReference>
<dbReference type="Gene3D" id="3.30.70.1360">
    <property type="entry name" value="mj0159-like"/>
    <property type="match status" value="1"/>
</dbReference>
<evidence type="ECO:0000259" key="2">
    <source>
        <dbReference type="Pfam" id="PF08461"/>
    </source>
</evidence>
<dbReference type="PANTHER" id="PTHR41964">
    <property type="entry name" value="GLOBAL NITROGEN REGULATOR NRPR"/>
    <property type="match status" value="1"/>
</dbReference>
<dbReference type="Pfam" id="PF08461">
    <property type="entry name" value="WHD_RNase_R"/>
    <property type="match status" value="1"/>
</dbReference>
<dbReference type="AlphaFoldDB" id="A0AAV3URS1"/>
<sequence>MSDCLDDRKYDLLRLIEVHGPIGSIRLVDLLHQRGYSIKGRTVRLLLSELDADGFTEKVPGRGRDLTEKGHSELRLGHVSGRLEQVRERIAVLTGQVTYDPFENTGELVTSAIDIPASKVEAALNRIRALDDLPVGPVTVAVEEAPSETHNDLVRLFFPSSITIDGVLLSRGISTQLQVAGIVEYHPDPDSVPGRFAHEGTVSSEHGGAILRYTDAISGEGSTVDVADLLIEAGRPSISPLLEGDAPSLLVVDNREFPVVRYEEAFDIAAASRAQLGGVIDLRKPRETGPFPCGQPGWDFASMTYGAIGELAISLLVEEHYGESWATLHGLKERSAFQSVTTALPSEQY</sequence>
<dbReference type="InterPro" id="IPR036984">
    <property type="entry name" value="NrpR_dom_sf"/>
</dbReference>
<keyword evidence="4" id="KW-1185">Reference proteome</keyword>
<dbReference type="InterPro" id="IPR002846">
    <property type="entry name" value="NRD"/>
</dbReference>
<dbReference type="EMBL" id="BAABKX010000030">
    <property type="protein sequence ID" value="GAA5065529.1"/>
    <property type="molecule type" value="Genomic_DNA"/>
</dbReference>
<proteinExistence type="predicted"/>
<organism evidence="3 4">
    <name type="scientific">Haladaptatus pallidirubidus</name>
    <dbReference type="NCBI Taxonomy" id="1008152"/>
    <lineage>
        <taxon>Archaea</taxon>
        <taxon>Methanobacteriati</taxon>
        <taxon>Methanobacteriota</taxon>
        <taxon>Stenosarchaea group</taxon>
        <taxon>Halobacteria</taxon>
        <taxon>Halobacteriales</taxon>
        <taxon>Haladaptataceae</taxon>
        <taxon>Haladaptatus</taxon>
    </lineage>
</organism>
<dbReference type="Pfam" id="PF01995">
    <property type="entry name" value="NRD1_2"/>
    <property type="match status" value="1"/>
</dbReference>
<feature type="domain" description="Ribonuclease R winged-helix" evidence="2">
    <location>
        <begin position="15"/>
        <end position="74"/>
    </location>
</feature>
<evidence type="ECO:0000259" key="1">
    <source>
        <dbReference type="Pfam" id="PF01995"/>
    </source>
</evidence>
<gene>
    <name evidence="3" type="ORF">GCM10025751_56560</name>
</gene>
<dbReference type="PANTHER" id="PTHR41964:SF1">
    <property type="entry name" value="GLOBAL NITROGEN REGULATOR NRPR"/>
    <property type="match status" value="1"/>
</dbReference>
<comment type="caution">
    <text evidence="3">The sequence shown here is derived from an EMBL/GenBank/DDBJ whole genome shotgun (WGS) entry which is preliminary data.</text>
</comment>
<dbReference type="Proteomes" id="UP001501729">
    <property type="component" value="Unassembled WGS sequence"/>
</dbReference>
<dbReference type="RefSeq" id="WP_227779113.1">
    <property type="nucleotide sequence ID" value="NZ_BAABKX010000030.1"/>
</dbReference>
<dbReference type="InterPro" id="IPR038982">
    <property type="entry name" value="NrpR"/>
</dbReference>
<dbReference type="GeneID" id="68617262"/>
<feature type="domain" description="NrpR regulatory" evidence="1">
    <location>
        <begin position="85"/>
        <end position="287"/>
    </location>
</feature>
<protein>
    <submittedName>
        <fullName evidence="3">Uncharacterized protein</fullName>
    </submittedName>
</protein>
<reference evidence="3 4" key="1">
    <citation type="journal article" date="2019" name="Int. J. Syst. Evol. Microbiol.">
        <title>The Global Catalogue of Microorganisms (GCM) 10K type strain sequencing project: providing services to taxonomists for standard genome sequencing and annotation.</title>
        <authorList>
            <consortium name="The Broad Institute Genomics Platform"/>
            <consortium name="The Broad Institute Genome Sequencing Center for Infectious Disease"/>
            <person name="Wu L."/>
            <person name="Ma J."/>
        </authorList>
    </citation>
    <scope>NUCLEOTIDE SEQUENCE [LARGE SCALE GENOMIC DNA]</scope>
    <source>
        <strain evidence="3 4">JCM 17504</strain>
    </source>
</reference>
<accession>A0AAV3URS1</accession>